<evidence type="ECO:0000259" key="2">
    <source>
        <dbReference type="PROSITE" id="PS51208"/>
    </source>
</evidence>
<evidence type="ECO:0000313" key="4">
    <source>
        <dbReference type="Proteomes" id="UP000648722"/>
    </source>
</evidence>
<dbReference type="Gene3D" id="2.40.128.130">
    <property type="entry name" value="Autotransporter beta-domain"/>
    <property type="match status" value="1"/>
</dbReference>
<dbReference type="EMBL" id="BMFS01000002">
    <property type="protein sequence ID" value="GGG92564.1"/>
    <property type="molecule type" value="Genomic_DNA"/>
</dbReference>
<name>A0ABQ1XGT5_9PROT</name>
<feature type="signal peptide" evidence="1">
    <location>
        <begin position="1"/>
        <end position="21"/>
    </location>
</feature>
<feature type="domain" description="Autotransporter" evidence="2">
    <location>
        <begin position="791"/>
        <end position="1073"/>
    </location>
</feature>
<protein>
    <submittedName>
        <fullName evidence="3">Autotransporter protein</fullName>
    </submittedName>
</protein>
<evidence type="ECO:0000313" key="3">
    <source>
        <dbReference type="EMBL" id="GGG92564.1"/>
    </source>
</evidence>
<gene>
    <name evidence="3" type="ORF">GCM10007420_04940</name>
</gene>
<dbReference type="SUPFAM" id="SSF103515">
    <property type="entry name" value="Autotransporter"/>
    <property type="match status" value="1"/>
</dbReference>
<comment type="caution">
    <text evidence="3">The sequence shown here is derived from an EMBL/GenBank/DDBJ whole genome shotgun (WGS) entry which is preliminary data.</text>
</comment>
<keyword evidence="1" id="KW-0732">Signal</keyword>
<dbReference type="Proteomes" id="UP000648722">
    <property type="component" value="Unassembled WGS sequence"/>
</dbReference>
<dbReference type="SMART" id="SM00869">
    <property type="entry name" value="Autotransporter"/>
    <property type="match status" value="1"/>
</dbReference>
<dbReference type="PROSITE" id="PS51208">
    <property type="entry name" value="AUTOTRANSPORTER"/>
    <property type="match status" value="1"/>
</dbReference>
<keyword evidence="4" id="KW-1185">Reference proteome</keyword>
<dbReference type="InterPro" id="IPR005546">
    <property type="entry name" value="Autotransporte_beta"/>
</dbReference>
<dbReference type="InterPro" id="IPR036709">
    <property type="entry name" value="Autotransporte_beta_dom_sf"/>
</dbReference>
<dbReference type="Pfam" id="PF03797">
    <property type="entry name" value="Autotransporter"/>
    <property type="match status" value="1"/>
</dbReference>
<proteinExistence type="predicted"/>
<organism evidence="3 4">
    <name type="scientific">Glycocaulis albus</name>
    <dbReference type="NCBI Taxonomy" id="1382801"/>
    <lineage>
        <taxon>Bacteria</taxon>
        <taxon>Pseudomonadati</taxon>
        <taxon>Pseudomonadota</taxon>
        <taxon>Alphaproteobacteria</taxon>
        <taxon>Maricaulales</taxon>
        <taxon>Maricaulaceae</taxon>
        <taxon>Glycocaulis</taxon>
    </lineage>
</organism>
<reference evidence="4" key="1">
    <citation type="journal article" date="2019" name="Int. J. Syst. Evol. Microbiol.">
        <title>The Global Catalogue of Microorganisms (GCM) 10K type strain sequencing project: providing services to taxonomists for standard genome sequencing and annotation.</title>
        <authorList>
            <consortium name="The Broad Institute Genomics Platform"/>
            <consortium name="The Broad Institute Genome Sequencing Center for Infectious Disease"/>
            <person name="Wu L."/>
            <person name="Ma J."/>
        </authorList>
    </citation>
    <scope>NUCLEOTIDE SEQUENCE [LARGE SCALE GENOMIC DNA]</scope>
    <source>
        <strain evidence="4">CGMCC 1.12766</strain>
    </source>
</reference>
<evidence type="ECO:0000256" key="1">
    <source>
        <dbReference type="SAM" id="SignalP"/>
    </source>
</evidence>
<sequence>MRRRLLAAASVAALCSSPVWADEEISNERTSPVRTSTAGDVVITSSGRVTLTGNSGPAVVIDSDNSVETASGSEITINDRNGAVGIFAESGRTGEIVHGGRIAMADADVNGNQSLDEAFENYTNERDKTGILIGSPAGAAFSGDVIVEGGSTINVTGQDSYGIRVASDIDGDLAFSGGVNIVGENSIGIAIEGNSTGDVRILQGGTVNTLGSGSTAVSVTGDVDGAVSIAGQVRSNGFRINDRASQAIFEALADREASDVAENSRLAGAAVIIAGSVRDGVFIAGPTSTNSAGGSVQVTGSAPALAIQPGENASGPVTIGEVVYEEPDTSEGAEEGDLVTVERGYGLVIDGNVNAAGVFDGIDTRAILISGRDVNGNIQAVILAEAGMQVTGTATATTFDGHAQTITIGEGAQMAGINNSGTISALVFRGYDGDGFGDPVYGQGTAVALSIESGSDVGRIDNSGLITATLNVGGSAATGIVISSDAVTDISNTGRIRAVTSNYEATNSPTLIAVDARAMTSGLTISQSAPADEDADEPAIVGDVYFGAGADTMSLTAGRMDGDIYFGNGADRLIVHGAEFRGALNTGDGQLEIDVEDATLALGLTSQTHITSARFGNGGVLNLVLDSDSTSSAALIATGEIAFEDGSELSVSLSELVGQSREYRVLSAGTLTVVDESVILEAVDTPFLYTANLERDAGDPNSLVLSLERKTAEQIGFDPNRAAVYDAAISLFDDVSSLGNAIASIRDADAFYRAYDQLLPEYAASAIQFALASHDAAAGAVSTRLRNARLSPSELAGLWIQEFGYYADRTDTALGPGYRGYGVGLAVGIDRPLGPFYAVGVSLAGAASEIEQIGLDNDPMTTLMGQVSGYAAIDLGGIDASFTASAGINRFETQRNIGIGSYTGSTSADWGGWHYSLSAQAGRDIPLGNWVVRPEASLTWLSISEDGFNEIALDNTAPELALFVDSRTTSALTGGATVTVARRFERAGSWWLPYARVGYRGDFSGNSGETTARFGQNGTPFTLRAAEMPSAGLLAGFGFSAGSNYTTFTFAYDADYRDEYVNHVLRLVLRMNF</sequence>
<feature type="chain" id="PRO_5045314767" evidence="1">
    <location>
        <begin position="22"/>
        <end position="1073"/>
    </location>
</feature>
<accession>A0ABQ1XGT5</accession>
<dbReference type="RefSeq" id="WP_188450978.1">
    <property type="nucleotide sequence ID" value="NZ_BMFS01000002.1"/>
</dbReference>